<dbReference type="Proteomes" id="UP000527352">
    <property type="component" value="Unassembled WGS sequence"/>
</dbReference>
<sequence>MANKSLGTLTLNMVAETGSFVEGMSKAERASLKAENATARMVKQIDPLISQLSSIEVQQRRLAELNDKGIFNGREFEILSERLEQTKNATYEANSAFADQYKQINRVVSQLDPAIAKYAELDNMQARLSEGVKVGVISGEDFTKYNAQLSTMREEYDRAYTASGRLQSAQQKEQAELQGLLRQLDPVTAKLAELESQNTKLSAAFAAGNIDKGQYDSAIVKLNQMRSAIDGTTEAQMKAEAATKQQQSELQRLQQRLDPVIFEIRELDKAQELLRSSSAKGLINSSEYDLYSKRLAKMRSEVGNTSIEFDKNGLSAKQMSFALRGIPAQFTDIAVSLQGGQNPLTVFLQQGGQLKDMFGGVGPAAKAMGGYILGLINPFTIAASAAGVMSLAYYQGSVESDRLRNALILTGNSAGTTSSELMESAKRIDAISGTQRQAAAALAEVANTGKFFGDQIELVGLAAIKMENVTGKAVADTVAEFAKLADDPVKAAEELNKKYNFLTASVYEQIVALKEAGKSTEASNLAFKAYSDAIGDRTSDITSNLGYIERGWKGLKSAAAEAWDAAAGVGRPETLNDKLAENAQKILELGAMGKGSGGEADRRAALMKVLQDENKQIRDQIDLESKRAKQEAERAKINQQSIEAQRAIAKVTDETLTNEQKRTKAIKEYNDNIEKVRKGDANSALLDPEKIKRDLASIEEKFKDTAKKTKAFADDAATTYLMRLRETQAGLQSQLESNIKLTQSQKELVQFEQQIADIKNKDVLTVQQKSLLAEQSVIRAQLEKNVALDEELKKRNEFIRLQSYSANLTANLAAEQQRNADKLATFGLGDKAQQRLGDRQGIERDIERAQGKALSDNLAGRTTDEEYQQQLAMLKDNLTARLAVQDEYYLALDAKQADWTNGARSSMQNYIDAAADMAGQTKTLMDGAFGGMTDALTDFVMTGKADFAGLAKSIIADIAKIAMQKAIAGMASSIFGGFSEGVAVGDSGFSSGGFTGFGGKYEPAGIVHKGEVVWSQRDVAAAGGVATVEAMRKGNKGYANGGIVGGAAYNGVPASATAGAGVVHVEVNIDQSGNATTKADTPALSQFGSELGKFVEQKYRELLAKDLRPNGQIGRTMAGGYR</sequence>
<organism evidence="4 5">
    <name type="scientific">Shewanella oncorhynchi</name>
    <dbReference type="NCBI Taxonomy" id="2726434"/>
    <lineage>
        <taxon>Bacteria</taxon>
        <taxon>Pseudomonadati</taxon>
        <taxon>Pseudomonadota</taxon>
        <taxon>Gammaproteobacteria</taxon>
        <taxon>Alteromonadales</taxon>
        <taxon>Shewanellaceae</taxon>
        <taxon>Shewanella</taxon>
    </lineage>
</organism>
<dbReference type="InterPro" id="IPR043680">
    <property type="entry name" value="GpH_LAMBDA"/>
</dbReference>
<accession>A0ABX1KMM7</accession>
<dbReference type="EMBL" id="JABAEB010000003">
    <property type="protein sequence ID" value="NLQ22367.1"/>
    <property type="molecule type" value="Genomic_DNA"/>
</dbReference>
<name>A0ABX1KMM7_9GAMM</name>
<reference evidence="4 5" key="1">
    <citation type="submission" date="2020-04" db="EMBL/GenBank/DDBJ databases">
        <title>The first description of lens atrophy caused by putative novel Shewanella sp. that is a new emerging pathogen for cultured rainbow trout?</title>
        <authorList>
            <person name="Saticioglu I.B."/>
            <person name="Duman M."/>
            <person name="Altun S."/>
        </authorList>
    </citation>
    <scope>NUCLEOTIDE SEQUENCE [LARGE SCALE GENOMIC DNA]</scope>
    <source>
        <strain evidence="4 5">S-1</strain>
    </source>
</reference>
<evidence type="ECO:0000259" key="3">
    <source>
        <dbReference type="Pfam" id="PF09718"/>
    </source>
</evidence>
<feature type="coiled-coil region" evidence="1">
    <location>
        <begin position="607"/>
        <end position="647"/>
    </location>
</feature>
<dbReference type="Pfam" id="PF09718">
    <property type="entry name" value="Tape_meas_lam_C"/>
    <property type="match status" value="1"/>
</dbReference>
<dbReference type="InterPro" id="IPR006431">
    <property type="entry name" value="Phage_tape_meas_C"/>
</dbReference>
<keyword evidence="1" id="KW-0175">Coiled coil</keyword>
<evidence type="ECO:0000313" key="4">
    <source>
        <dbReference type="EMBL" id="NLQ22367.1"/>
    </source>
</evidence>
<feature type="domain" description="Bacteriophage tail tape measure N-terminal" evidence="2">
    <location>
        <begin position="310"/>
        <end position="510"/>
    </location>
</feature>
<comment type="caution">
    <text evidence="4">The sequence shown here is derived from an EMBL/GenBank/DDBJ whole genome shotgun (WGS) entry which is preliminary data.</text>
</comment>
<dbReference type="InterPro" id="IPR009628">
    <property type="entry name" value="Phage_tape_measure_N"/>
</dbReference>
<feature type="domain" description="Bacteriophage tail tape measure C-terminal" evidence="3">
    <location>
        <begin position="898"/>
        <end position="971"/>
    </location>
</feature>
<keyword evidence="5" id="KW-1185">Reference proteome</keyword>
<gene>
    <name evidence="4" type="ORF">HGO26_05675</name>
</gene>
<dbReference type="RefSeq" id="WP_168823857.1">
    <property type="nucleotide sequence ID" value="NZ_JABAEB010000003.1"/>
</dbReference>
<dbReference type="Pfam" id="PF24622">
    <property type="entry name" value="TMP_4"/>
    <property type="match status" value="1"/>
</dbReference>
<dbReference type="HAMAP" id="MF_04138">
    <property type="entry name" value="TMP_LAMBDA"/>
    <property type="match status" value="1"/>
</dbReference>
<dbReference type="NCBIfam" id="TIGR01541">
    <property type="entry name" value="tape_meas_lam_C"/>
    <property type="match status" value="1"/>
</dbReference>
<protein>
    <submittedName>
        <fullName evidence="4">Phage tail tape measure protein</fullName>
    </submittedName>
</protein>
<evidence type="ECO:0000256" key="1">
    <source>
        <dbReference type="SAM" id="Coils"/>
    </source>
</evidence>
<proteinExistence type="inferred from homology"/>
<dbReference type="Pfam" id="PF06791">
    <property type="entry name" value="TMP_2"/>
    <property type="match status" value="1"/>
</dbReference>
<evidence type="ECO:0000313" key="5">
    <source>
        <dbReference type="Proteomes" id="UP000527352"/>
    </source>
</evidence>
<evidence type="ECO:0000259" key="2">
    <source>
        <dbReference type="Pfam" id="PF06791"/>
    </source>
</evidence>